<accession>A0ABT7XKF1</accession>
<keyword evidence="6" id="KW-0282">Flagellum</keyword>
<protein>
    <recommendedName>
        <fullName evidence="5">Flagellar P-ring protein</fullName>
    </recommendedName>
    <alternativeName>
        <fullName evidence="5">Basal body P-ring protein</fullName>
    </alternativeName>
</protein>
<dbReference type="RefSeq" id="WP_289828824.1">
    <property type="nucleotide sequence ID" value="NZ_JAUEDK010000006.1"/>
</dbReference>
<evidence type="ECO:0000256" key="1">
    <source>
        <dbReference type="ARBA" id="ARBA00002591"/>
    </source>
</evidence>
<keyword evidence="4 5" id="KW-0975">Bacterial flagellum</keyword>
<comment type="function">
    <text evidence="1 5">Assembles around the rod to form the L-ring and probably protects the motor/basal body from shearing forces during rotation.</text>
</comment>
<evidence type="ECO:0000256" key="4">
    <source>
        <dbReference type="ARBA" id="ARBA00023143"/>
    </source>
</evidence>
<evidence type="ECO:0000256" key="5">
    <source>
        <dbReference type="HAMAP-Rule" id="MF_00416"/>
    </source>
</evidence>
<dbReference type="Pfam" id="PF02119">
    <property type="entry name" value="FlgI"/>
    <property type="match status" value="1"/>
</dbReference>
<keyword evidence="7" id="KW-1185">Reference proteome</keyword>
<name>A0ABT7XKF1_9NEIS</name>
<keyword evidence="6" id="KW-0969">Cilium</keyword>
<keyword evidence="3 5" id="KW-0732">Signal</keyword>
<dbReference type="PANTHER" id="PTHR30381:SF0">
    <property type="entry name" value="FLAGELLAR P-RING PROTEIN"/>
    <property type="match status" value="1"/>
</dbReference>
<evidence type="ECO:0000256" key="2">
    <source>
        <dbReference type="ARBA" id="ARBA00004117"/>
    </source>
</evidence>
<dbReference type="Proteomes" id="UP001168540">
    <property type="component" value="Unassembled WGS sequence"/>
</dbReference>
<comment type="caution">
    <text evidence="6">The sequence shown here is derived from an EMBL/GenBank/DDBJ whole genome shotgun (WGS) entry which is preliminary data.</text>
</comment>
<dbReference type="EMBL" id="JAUEDK010000006">
    <property type="protein sequence ID" value="MDN0074266.1"/>
    <property type="molecule type" value="Genomic_DNA"/>
</dbReference>
<organism evidence="6 7">
    <name type="scientific">Crenobacter oryzisoli</name>
    <dbReference type="NCBI Taxonomy" id="3056844"/>
    <lineage>
        <taxon>Bacteria</taxon>
        <taxon>Pseudomonadati</taxon>
        <taxon>Pseudomonadota</taxon>
        <taxon>Betaproteobacteria</taxon>
        <taxon>Neisseriales</taxon>
        <taxon>Neisseriaceae</taxon>
        <taxon>Crenobacter</taxon>
    </lineage>
</organism>
<comment type="subunit">
    <text evidence="5">The basal body constitutes a major portion of the flagellar organelle and consists of four rings (L,P,S, and M) mounted on a central rod.</text>
</comment>
<feature type="chain" id="PRO_5044921621" description="Flagellar P-ring protein" evidence="5">
    <location>
        <begin position="21"/>
        <end position="365"/>
    </location>
</feature>
<evidence type="ECO:0000256" key="3">
    <source>
        <dbReference type="ARBA" id="ARBA00022729"/>
    </source>
</evidence>
<comment type="subcellular location">
    <subcellularLocation>
        <location evidence="2 5">Bacterial flagellum basal body</location>
    </subcellularLocation>
</comment>
<reference evidence="6" key="1">
    <citation type="submission" date="2023-06" db="EMBL/GenBank/DDBJ databases">
        <authorList>
            <person name="Zhang S."/>
        </authorList>
    </citation>
    <scope>NUCLEOTIDE SEQUENCE</scope>
    <source>
        <strain evidence="6">SG2303</strain>
    </source>
</reference>
<sequence length="365" mass="37989" precursor="true">MKRFVFLALVAMSLSVPTFAERIKDIASFGGVRSNQLIGYGLVVGLDGSGDKQSSSPFTVQSMSNMLSQLGVQVPAGVRIDPKNAAAVMITSSLPAFARRGQSIDVTVSSMGDAKSLRGGTLLLSPLRGADGQVYAMAQGNVVIGGAGASAAGSKVQINQLNAGRIPNGATVEREVNSSLNEGPVVQLELTESDFTTANRAVQAINKNFGYDTARAIDGRMIEVRAPQDPSQRVSFLARLENIHVEPGEVSPLVIINARTGSVVMNKAVTIDPVAVAHGNLSVTINNTPQVSQPAPFSNGRTVVTNQADISVKQDQGKVVSLPRGANLNQVVNALNAVGATPADLVSVLQAMKAAGALRAELQII</sequence>
<dbReference type="PANTHER" id="PTHR30381">
    <property type="entry name" value="FLAGELLAR P-RING PERIPLASMIC PROTEIN FLGI"/>
    <property type="match status" value="1"/>
</dbReference>
<dbReference type="PRINTS" id="PR01010">
    <property type="entry name" value="FLGPRINGFLGI"/>
</dbReference>
<evidence type="ECO:0000313" key="7">
    <source>
        <dbReference type="Proteomes" id="UP001168540"/>
    </source>
</evidence>
<proteinExistence type="inferred from homology"/>
<keyword evidence="6" id="KW-0966">Cell projection</keyword>
<dbReference type="InterPro" id="IPR001782">
    <property type="entry name" value="Flag_FlgI"/>
</dbReference>
<dbReference type="NCBIfam" id="NF003676">
    <property type="entry name" value="PRK05303.1"/>
    <property type="match status" value="1"/>
</dbReference>
<comment type="similarity">
    <text evidence="5">Belongs to the FlgI family.</text>
</comment>
<gene>
    <name evidence="5" type="primary">flgI</name>
    <name evidence="6" type="ORF">QU481_05095</name>
</gene>
<dbReference type="HAMAP" id="MF_00416">
    <property type="entry name" value="FlgI"/>
    <property type="match status" value="1"/>
</dbReference>
<evidence type="ECO:0000313" key="6">
    <source>
        <dbReference type="EMBL" id="MDN0074266.1"/>
    </source>
</evidence>
<feature type="signal peptide" evidence="5">
    <location>
        <begin position="1"/>
        <end position="20"/>
    </location>
</feature>